<comment type="caution">
    <text evidence="1">The sequence shown here is derived from an EMBL/GenBank/DDBJ whole genome shotgun (WGS) entry which is preliminary data.</text>
</comment>
<proteinExistence type="predicted"/>
<protein>
    <submittedName>
        <fullName evidence="1">Uncharacterized protein</fullName>
    </submittedName>
</protein>
<accession>A0A511T8J0</accession>
<gene>
    <name evidence="1" type="ORF">MFU01_55210</name>
</gene>
<dbReference type="EMBL" id="BJXR01000039">
    <property type="protein sequence ID" value="GEN10484.1"/>
    <property type="molecule type" value="Genomic_DNA"/>
</dbReference>
<sequence>MTGGASLPFDDWLIPCSSAFPGLFVQLAVLVAPATASNRSAALRLTSSLKGPPPARDAVRSL</sequence>
<reference evidence="1 2" key="1">
    <citation type="submission" date="2019-07" db="EMBL/GenBank/DDBJ databases">
        <title>Whole genome shotgun sequence of Myxococcus fulvus NBRC 100333.</title>
        <authorList>
            <person name="Hosoyama A."/>
            <person name="Uohara A."/>
            <person name="Ohji S."/>
            <person name="Ichikawa N."/>
        </authorList>
    </citation>
    <scope>NUCLEOTIDE SEQUENCE [LARGE SCALE GENOMIC DNA]</scope>
    <source>
        <strain evidence="1 2">NBRC 100333</strain>
    </source>
</reference>
<dbReference type="AlphaFoldDB" id="A0A511T8J0"/>
<dbReference type="Proteomes" id="UP000321514">
    <property type="component" value="Unassembled WGS sequence"/>
</dbReference>
<evidence type="ECO:0000313" key="2">
    <source>
        <dbReference type="Proteomes" id="UP000321514"/>
    </source>
</evidence>
<evidence type="ECO:0000313" key="1">
    <source>
        <dbReference type="EMBL" id="GEN10484.1"/>
    </source>
</evidence>
<organism evidence="1 2">
    <name type="scientific">Myxococcus fulvus</name>
    <dbReference type="NCBI Taxonomy" id="33"/>
    <lineage>
        <taxon>Bacteria</taxon>
        <taxon>Pseudomonadati</taxon>
        <taxon>Myxococcota</taxon>
        <taxon>Myxococcia</taxon>
        <taxon>Myxococcales</taxon>
        <taxon>Cystobacterineae</taxon>
        <taxon>Myxococcaceae</taxon>
        <taxon>Myxococcus</taxon>
    </lineage>
</organism>
<name>A0A511T8J0_MYXFU</name>
<dbReference type="STRING" id="1334629.MFUL124B02_23505"/>